<evidence type="ECO:0000313" key="2">
    <source>
        <dbReference type="EMBL" id="SDN37093.1"/>
    </source>
</evidence>
<evidence type="ECO:0000313" key="3">
    <source>
        <dbReference type="Proteomes" id="UP000199370"/>
    </source>
</evidence>
<reference evidence="2 3" key="1">
    <citation type="submission" date="2016-10" db="EMBL/GenBank/DDBJ databases">
        <authorList>
            <person name="de Groot N.N."/>
        </authorList>
    </citation>
    <scope>NUCLEOTIDE SEQUENCE [LARGE SCALE GENOMIC DNA]</scope>
    <source>
        <strain evidence="3">EB21,IBRC-M 10013,KCTC 4048</strain>
    </source>
</reference>
<feature type="compositionally biased region" description="Basic and acidic residues" evidence="1">
    <location>
        <begin position="1"/>
        <end position="17"/>
    </location>
</feature>
<name>A0A1H0AVK1_9EURY</name>
<dbReference type="EMBL" id="FNIA01000030">
    <property type="protein sequence ID" value="SDN37093.1"/>
    <property type="molecule type" value="Genomic_DNA"/>
</dbReference>
<accession>A0A1H0AVK1</accession>
<dbReference type="STRING" id="996166.SAMN05192554_13012"/>
<dbReference type="Proteomes" id="UP000199370">
    <property type="component" value="Unassembled WGS sequence"/>
</dbReference>
<keyword evidence="3" id="KW-1185">Reference proteome</keyword>
<evidence type="ECO:0000256" key="1">
    <source>
        <dbReference type="SAM" id="MobiDB-lite"/>
    </source>
</evidence>
<dbReference type="AlphaFoldDB" id="A0A1H0AVK1"/>
<proteinExistence type="predicted"/>
<organism evidence="2 3">
    <name type="scientific">Haloarchaeobius iranensis</name>
    <dbReference type="NCBI Taxonomy" id="996166"/>
    <lineage>
        <taxon>Archaea</taxon>
        <taxon>Methanobacteriati</taxon>
        <taxon>Methanobacteriota</taxon>
        <taxon>Stenosarchaea group</taxon>
        <taxon>Halobacteria</taxon>
        <taxon>Halobacteriales</taxon>
        <taxon>Halorubellaceae</taxon>
        <taxon>Haloarchaeobius</taxon>
    </lineage>
</organism>
<gene>
    <name evidence="2" type="ORF">SAMN05192554_13012</name>
</gene>
<sequence length="32" mass="3598">MTDESTPDRPDSERQHASADVAPELYEPEAPR</sequence>
<protein>
    <submittedName>
        <fullName evidence="2">Uncharacterized protein</fullName>
    </submittedName>
</protein>
<feature type="region of interest" description="Disordered" evidence="1">
    <location>
        <begin position="1"/>
        <end position="32"/>
    </location>
</feature>